<dbReference type="Pfam" id="PF13837">
    <property type="entry name" value="Myb_DNA-bind_4"/>
    <property type="match status" value="1"/>
</dbReference>
<dbReference type="AlphaFoldDB" id="A0A0A9WRB5"/>
<sequence>VFMAAQEAINNQTNTQVFDISCEEDDHNFHGDHLVWTRELTLFLIAEYKHKHTLVGYKYKSFKHMFEDIGDSMSQQFRMKITWLQALNKWKNLNRAYKTYVIKNATGRKRKDFAYEDAMKEFMPKWRNDAFQ</sequence>
<protein>
    <submittedName>
        <fullName evidence="2">Putative nicotinate-nucleotide adenylyltransferase</fullName>
    </submittedName>
</protein>
<keyword evidence="2" id="KW-0808">Transferase</keyword>
<feature type="non-terminal residue" evidence="2">
    <location>
        <position position="1"/>
    </location>
</feature>
<organism evidence="2">
    <name type="scientific">Lygus hesperus</name>
    <name type="common">Western plant bug</name>
    <dbReference type="NCBI Taxonomy" id="30085"/>
    <lineage>
        <taxon>Eukaryota</taxon>
        <taxon>Metazoa</taxon>
        <taxon>Ecdysozoa</taxon>
        <taxon>Arthropoda</taxon>
        <taxon>Hexapoda</taxon>
        <taxon>Insecta</taxon>
        <taxon>Pterygota</taxon>
        <taxon>Neoptera</taxon>
        <taxon>Paraneoptera</taxon>
        <taxon>Hemiptera</taxon>
        <taxon>Heteroptera</taxon>
        <taxon>Panheteroptera</taxon>
        <taxon>Cimicomorpha</taxon>
        <taxon>Miridae</taxon>
        <taxon>Mirini</taxon>
        <taxon>Lygus</taxon>
    </lineage>
</organism>
<evidence type="ECO:0000313" key="2">
    <source>
        <dbReference type="EMBL" id="JAG07395.1"/>
    </source>
</evidence>
<dbReference type="Gene3D" id="1.10.10.60">
    <property type="entry name" value="Homeodomain-like"/>
    <property type="match status" value="1"/>
</dbReference>
<accession>A0A0A9WRB5</accession>
<evidence type="ECO:0000259" key="1">
    <source>
        <dbReference type="Pfam" id="PF13837"/>
    </source>
</evidence>
<keyword evidence="2" id="KW-0548">Nucleotidyltransferase</keyword>
<name>A0A0A9WRB5_LYGHE</name>
<proteinExistence type="predicted"/>
<dbReference type="EMBL" id="GBHO01036209">
    <property type="protein sequence ID" value="JAG07395.1"/>
    <property type="molecule type" value="Transcribed_RNA"/>
</dbReference>
<dbReference type="InterPro" id="IPR044822">
    <property type="entry name" value="Myb_DNA-bind_4"/>
</dbReference>
<gene>
    <name evidence="2" type="primary">nadD_1</name>
    <name evidence="2" type="ORF">CM83_31057</name>
</gene>
<reference evidence="2" key="2">
    <citation type="submission" date="2014-07" db="EMBL/GenBank/DDBJ databases">
        <authorList>
            <person name="Hull J."/>
        </authorList>
    </citation>
    <scope>NUCLEOTIDE SEQUENCE</scope>
</reference>
<feature type="domain" description="Myb/SANT-like DNA-binding" evidence="1">
    <location>
        <begin position="35"/>
        <end position="121"/>
    </location>
</feature>
<reference evidence="2" key="1">
    <citation type="journal article" date="2014" name="PLoS ONE">
        <title>Transcriptome-Based Identification of ABC Transporters in the Western Tarnished Plant Bug Lygus hesperus.</title>
        <authorList>
            <person name="Hull J.J."/>
            <person name="Chaney K."/>
            <person name="Geib S.M."/>
            <person name="Fabrick J.A."/>
            <person name="Brent C.S."/>
            <person name="Walsh D."/>
            <person name="Lavine L.C."/>
        </authorList>
    </citation>
    <scope>NUCLEOTIDE SEQUENCE</scope>
</reference>
<dbReference type="GO" id="GO:0016779">
    <property type="term" value="F:nucleotidyltransferase activity"/>
    <property type="evidence" value="ECO:0007669"/>
    <property type="project" value="UniProtKB-KW"/>
</dbReference>